<dbReference type="Proteomes" id="UP000799539">
    <property type="component" value="Unassembled WGS sequence"/>
</dbReference>
<dbReference type="EMBL" id="ML992680">
    <property type="protein sequence ID" value="KAF2210623.1"/>
    <property type="molecule type" value="Genomic_DNA"/>
</dbReference>
<sequence length="299" mass="34900">MSYLRRKNVTTRDFKDRKSLERSHLRAQQGLPDYHSCNPAELRKFCLARGLYSRTQPDQSADERTEPNKIKILQKADGTQTFNSFLNFPPEIRLMVYEWHFKDICERTSEQESIPGSCRGDEIENMLLPEPPLTKASRIIRQESLSIWYRNTTFNIAIDWQLDILGPATELRFLPHIQFAETERFLRTASEQAMQRIRKLHITGKVLVSGKRCILVCDYYVHLEPRGNIDVSIRARWEYSLRTMAVRDSSGDVAMEGKVRDIMTRRVNAFVKENVSVEHGFTVRNIDPFGKLFEELEVN</sequence>
<dbReference type="OrthoDB" id="3632831at2759"/>
<evidence type="ECO:0000313" key="2">
    <source>
        <dbReference type="EMBL" id="KAF2210623.1"/>
    </source>
</evidence>
<keyword evidence="3" id="KW-1185">Reference proteome</keyword>
<feature type="region of interest" description="Disordered" evidence="1">
    <location>
        <begin position="1"/>
        <end position="22"/>
    </location>
</feature>
<gene>
    <name evidence="2" type="ORF">CERZMDRAFT_85944</name>
</gene>
<name>A0A6A6FBB0_9PEZI</name>
<feature type="compositionally biased region" description="Basic and acidic residues" evidence="1">
    <location>
        <begin position="10"/>
        <end position="22"/>
    </location>
</feature>
<accession>A0A6A6FBB0</accession>
<evidence type="ECO:0000313" key="3">
    <source>
        <dbReference type="Proteomes" id="UP000799539"/>
    </source>
</evidence>
<dbReference type="AlphaFoldDB" id="A0A6A6FBB0"/>
<reference evidence="2" key="1">
    <citation type="journal article" date="2020" name="Stud. Mycol.">
        <title>101 Dothideomycetes genomes: a test case for predicting lifestyles and emergence of pathogens.</title>
        <authorList>
            <person name="Haridas S."/>
            <person name="Albert R."/>
            <person name="Binder M."/>
            <person name="Bloem J."/>
            <person name="Labutti K."/>
            <person name="Salamov A."/>
            <person name="Andreopoulos B."/>
            <person name="Baker S."/>
            <person name="Barry K."/>
            <person name="Bills G."/>
            <person name="Bluhm B."/>
            <person name="Cannon C."/>
            <person name="Castanera R."/>
            <person name="Culley D."/>
            <person name="Daum C."/>
            <person name="Ezra D."/>
            <person name="Gonzalez J."/>
            <person name="Henrissat B."/>
            <person name="Kuo A."/>
            <person name="Liang C."/>
            <person name="Lipzen A."/>
            <person name="Lutzoni F."/>
            <person name="Magnuson J."/>
            <person name="Mondo S."/>
            <person name="Nolan M."/>
            <person name="Ohm R."/>
            <person name="Pangilinan J."/>
            <person name="Park H.-J."/>
            <person name="Ramirez L."/>
            <person name="Alfaro M."/>
            <person name="Sun H."/>
            <person name="Tritt A."/>
            <person name="Yoshinaga Y."/>
            <person name="Zwiers L.-H."/>
            <person name="Turgeon B."/>
            <person name="Goodwin S."/>
            <person name="Spatafora J."/>
            <person name="Crous P."/>
            <person name="Grigoriev I."/>
        </authorList>
    </citation>
    <scope>NUCLEOTIDE SEQUENCE</scope>
    <source>
        <strain evidence="2">SCOH1-5</strain>
    </source>
</reference>
<organism evidence="2 3">
    <name type="scientific">Cercospora zeae-maydis SCOH1-5</name>
    <dbReference type="NCBI Taxonomy" id="717836"/>
    <lineage>
        <taxon>Eukaryota</taxon>
        <taxon>Fungi</taxon>
        <taxon>Dikarya</taxon>
        <taxon>Ascomycota</taxon>
        <taxon>Pezizomycotina</taxon>
        <taxon>Dothideomycetes</taxon>
        <taxon>Dothideomycetidae</taxon>
        <taxon>Mycosphaerellales</taxon>
        <taxon>Mycosphaerellaceae</taxon>
        <taxon>Cercospora</taxon>
    </lineage>
</organism>
<protein>
    <submittedName>
        <fullName evidence="2">Uncharacterized protein</fullName>
    </submittedName>
</protein>
<evidence type="ECO:0000256" key="1">
    <source>
        <dbReference type="SAM" id="MobiDB-lite"/>
    </source>
</evidence>
<proteinExistence type="predicted"/>